<keyword evidence="2" id="KW-0804">Transcription</keyword>
<feature type="transmembrane region" description="Helical" evidence="3">
    <location>
        <begin position="243"/>
        <end position="263"/>
    </location>
</feature>
<reference evidence="4 5" key="1">
    <citation type="submission" date="2023-05" db="EMBL/GenBank/DDBJ databases">
        <title>Streptantibioticus silvisoli sp. nov., acidotolerant actinomycetes 1 from pine litter.</title>
        <authorList>
            <person name="Swiecimska M."/>
            <person name="Golinska P."/>
            <person name="Sangal V."/>
            <person name="Wachnowicz B."/>
            <person name="Goodfellow M."/>
        </authorList>
    </citation>
    <scope>NUCLEOTIDE SEQUENCE [LARGE SCALE GENOMIC DNA]</scope>
    <source>
        <strain evidence="4 5">DSM 42109</strain>
    </source>
</reference>
<evidence type="ECO:0000256" key="1">
    <source>
        <dbReference type="ARBA" id="ARBA00023015"/>
    </source>
</evidence>
<evidence type="ECO:0000256" key="3">
    <source>
        <dbReference type="SAM" id="Phobius"/>
    </source>
</evidence>
<sequence>MTVPGGHPTDETLRAYAAGHARAEELWAIEPHLTACPACLSRAGTHTDPDVWDPGRAWQALDVAMDEPRQGLPERLLRRAGVPEHASRLVAATPALRLAWLAAAALTLLFAALAARLGDPAGDPVLFLALAPMLPLLGVAFSFGPRWEPAYEMALVAPVSGLRVLLVRTAVVLGTCVALTVPVTLALPRPGLHALGWLVPACALTALALTLTARVAPALAAGGVAAAWCAVLLTVSSGTVFSAAGQTCMLGLLLVACLALVPLRGGFDVLHRRNGDLL</sequence>
<gene>
    <name evidence="4" type="ORF">NMN56_023345</name>
</gene>
<dbReference type="Proteomes" id="UP001214441">
    <property type="component" value="Unassembled WGS sequence"/>
</dbReference>
<evidence type="ECO:0000256" key="2">
    <source>
        <dbReference type="ARBA" id="ARBA00023163"/>
    </source>
</evidence>
<keyword evidence="1" id="KW-0805">Transcription regulation</keyword>
<organism evidence="4 5">
    <name type="scientific">Streptomyces iconiensis</name>
    <dbReference type="NCBI Taxonomy" id="1384038"/>
    <lineage>
        <taxon>Bacteria</taxon>
        <taxon>Bacillati</taxon>
        <taxon>Actinomycetota</taxon>
        <taxon>Actinomycetes</taxon>
        <taxon>Kitasatosporales</taxon>
        <taxon>Streptomycetaceae</taxon>
        <taxon>Streptomyces</taxon>
    </lineage>
</organism>
<feature type="transmembrane region" description="Helical" evidence="3">
    <location>
        <begin position="194"/>
        <end position="211"/>
    </location>
</feature>
<feature type="transmembrane region" description="Helical" evidence="3">
    <location>
        <begin position="218"/>
        <end position="237"/>
    </location>
</feature>
<feature type="transmembrane region" description="Helical" evidence="3">
    <location>
        <begin position="98"/>
        <end position="118"/>
    </location>
</feature>
<evidence type="ECO:0000313" key="4">
    <source>
        <dbReference type="EMBL" id="MDJ1134837.1"/>
    </source>
</evidence>
<dbReference type="InterPro" id="IPR041916">
    <property type="entry name" value="Anti_sigma_zinc_sf"/>
</dbReference>
<accession>A0ABT7A0I0</accession>
<feature type="transmembrane region" description="Helical" evidence="3">
    <location>
        <begin position="165"/>
        <end position="188"/>
    </location>
</feature>
<comment type="caution">
    <text evidence="4">The sequence shown here is derived from an EMBL/GenBank/DDBJ whole genome shotgun (WGS) entry which is preliminary data.</text>
</comment>
<dbReference type="Gene3D" id="1.10.10.1320">
    <property type="entry name" value="Anti-sigma factor, zinc-finger domain"/>
    <property type="match status" value="1"/>
</dbReference>
<evidence type="ECO:0000313" key="5">
    <source>
        <dbReference type="Proteomes" id="UP001214441"/>
    </source>
</evidence>
<keyword evidence="5" id="KW-1185">Reference proteome</keyword>
<keyword evidence="3" id="KW-1133">Transmembrane helix</keyword>
<proteinExistence type="predicted"/>
<name>A0ABT7A0I0_9ACTN</name>
<feature type="transmembrane region" description="Helical" evidence="3">
    <location>
        <begin position="124"/>
        <end position="144"/>
    </location>
</feature>
<dbReference type="EMBL" id="JANCPR020000024">
    <property type="protein sequence ID" value="MDJ1134837.1"/>
    <property type="molecule type" value="Genomic_DNA"/>
</dbReference>
<keyword evidence="3" id="KW-0812">Transmembrane</keyword>
<dbReference type="RefSeq" id="WP_274045785.1">
    <property type="nucleotide sequence ID" value="NZ_JANCPR020000024.1"/>
</dbReference>
<protein>
    <submittedName>
        <fullName evidence="4">Zf-HC2 domain-containing protein</fullName>
    </submittedName>
</protein>
<keyword evidence="3" id="KW-0472">Membrane</keyword>